<dbReference type="Proteomes" id="UP000623215">
    <property type="component" value="Unassembled WGS sequence"/>
</dbReference>
<reference evidence="2" key="1">
    <citation type="journal article" date="2020" name="ISME J.">
        <title>Gammaproteobacteria mediating utilization of methyl-, sulfur- and petroleum organic compounds in deep ocean hydrothermal plumes.</title>
        <authorList>
            <person name="Zhou Z."/>
            <person name="Liu Y."/>
            <person name="Pan J."/>
            <person name="Cron B.R."/>
            <person name="Toner B.M."/>
            <person name="Anantharaman K."/>
            <person name="Breier J.A."/>
            <person name="Dick G.J."/>
            <person name="Li M."/>
        </authorList>
    </citation>
    <scope>NUCLEOTIDE SEQUENCE</scope>
    <source>
        <strain evidence="2">SZUA-1534</strain>
    </source>
</reference>
<accession>A0A832ZXL9</accession>
<keyword evidence="1" id="KW-0472">Membrane</keyword>
<keyword evidence="1" id="KW-1133">Transmembrane helix</keyword>
<feature type="transmembrane region" description="Helical" evidence="1">
    <location>
        <begin position="58"/>
        <end position="77"/>
    </location>
</feature>
<dbReference type="EMBL" id="DQVW01000010">
    <property type="protein sequence ID" value="HIQ32008.1"/>
    <property type="molecule type" value="Genomic_DNA"/>
</dbReference>
<gene>
    <name evidence="2" type="ORF">EYH55_00785</name>
</gene>
<evidence type="ECO:0000313" key="3">
    <source>
        <dbReference type="Proteomes" id="UP000623215"/>
    </source>
</evidence>
<dbReference type="AlphaFoldDB" id="A0A832ZXL9"/>
<organism evidence="2 3">
    <name type="scientific">Methanothermococcus okinawensis</name>
    <dbReference type="NCBI Taxonomy" id="155863"/>
    <lineage>
        <taxon>Archaea</taxon>
        <taxon>Methanobacteriati</taxon>
        <taxon>Methanobacteriota</taxon>
        <taxon>Methanomada group</taxon>
        <taxon>Methanococci</taxon>
        <taxon>Methanococcales</taxon>
        <taxon>Methanococcaceae</taxon>
        <taxon>Methanothermococcus</taxon>
    </lineage>
</organism>
<dbReference type="PIRSF" id="PIRSF036535">
    <property type="entry name" value="EhaE"/>
    <property type="match status" value="1"/>
</dbReference>
<feature type="transmembrane region" description="Helical" evidence="1">
    <location>
        <begin position="6"/>
        <end position="25"/>
    </location>
</feature>
<dbReference type="Pfam" id="PF09880">
    <property type="entry name" value="EhaE"/>
    <property type="match status" value="1"/>
</dbReference>
<name>A0A832ZXL9_9EURY</name>
<evidence type="ECO:0000256" key="1">
    <source>
        <dbReference type="SAM" id="Phobius"/>
    </source>
</evidence>
<sequence length="84" mass="9375">MDIVVSTLYLGYFLLIFGTLGVILGPGTRDPFVRFLNVEVPTLGVMLIFLAYNHTLALMTYIAINSLIALVFIRAVIRKEELEA</sequence>
<dbReference type="InterPro" id="IPR011317">
    <property type="entry name" value="Prd_NiFe_hyd_3_EhaE"/>
</dbReference>
<proteinExistence type="predicted"/>
<protein>
    <submittedName>
        <fullName evidence="2">DUF2107 domain-containing protein</fullName>
    </submittedName>
</protein>
<keyword evidence="1" id="KW-0812">Transmembrane</keyword>
<evidence type="ECO:0000313" key="2">
    <source>
        <dbReference type="EMBL" id="HIQ32008.1"/>
    </source>
</evidence>
<comment type="caution">
    <text evidence="2">The sequence shown here is derived from an EMBL/GenBank/DDBJ whole genome shotgun (WGS) entry which is preliminary data.</text>
</comment>